<sequence length="91" mass="10253">MRLTNQSAMGDALWFQLGEDLGRFSINELCLITGLDYMSKAKFDNDDDAVKFSLLYIMFSIPISNTSAVKIDPKFFTLADNLDAFPWGMLS</sequence>
<organism evidence="1 2">
    <name type="scientific">Ficus carica</name>
    <name type="common">Common fig</name>
    <dbReference type="NCBI Taxonomy" id="3494"/>
    <lineage>
        <taxon>Eukaryota</taxon>
        <taxon>Viridiplantae</taxon>
        <taxon>Streptophyta</taxon>
        <taxon>Embryophyta</taxon>
        <taxon>Tracheophyta</taxon>
        <taxon>Spermatophyta</taxon>
        <taxon>Magnoliopsida</taxon>
        <taxon>eudicotyledons</taxon>
        <taxon>Gunneridae</taxon>
        <taxon>Pentapetalae</taxon>
        <taxon>rosids</taxon>
        <taxon>fabids</taxon>
        <taxon>Rosales</taxon>
        <taxon>Moraceae</taxon>
        <taxon>Ficeae</taxon>
        <taxon>Ficus</taxon>
    </lineage>
</organism>
<evidence type="ECO:0000313" key="2">
    <source>
        <dbReference type="Proteomes" id="UP001187192"/>
    </source>
</evidence>
<accession>A0AA88IZI6</accession>
<dbReference type="Proteomes" id="UP001187192">
    <property type="component" value="Unassembled WGS sequence"/>
</dbReference>
<dbReference type="PANTHER" id="PTHR48449:SF1">
    <property type="entry name" value="DUF1985 DOMAIN-CONTAINING PROTEIN"/>
    <property type="match status" value="1"/>
</dbReference>
<dbReference type="PANTHER" id="PTHR48449">
    <property type="entry name" value="DUF1985 DOMAIN-CONTAINING PROTEIN"/>
    <property type="match status" value="1"/>
</dbReference>
<proteinExistence type="predicted"/>
<name>A0AA88IZI6_FICCA</name>
<evidence type="ECO:0000313" key="1">
    <source>
        <dbReference type="EMBL" id="GMN57921.1"/>
    </source>
</evidence>
<dbReference type="AlphaFoldDB" id="A0AA88IZI6"/>
<protein>
    <recommendedName>
        <fullName evidence="3">DUF1985 domain-containing protein</fullName>
    </recommendedName>
</protein>
<dbReference type="EMBL" id="BTGU01000074">
    <property type="protein sequence ID" value="GMN57921.1"/>
    <property type="molecule type" value="Genomic_DNA"/>
</dbReference>
<comment type="caution">
    <text evidence="1">The sequence shown here is derived from an EMBL/GenBank/DDBJ whole genome shotgun (WGS) entry which is preliminary data.</text>
</comment>
<evidence type="ECO:0008006" key="3">
    <source>
        <dbReference type="Google" id="ProtNLM"/>
    </source>
</evidence>
<reference evidence="1" key="1">
    <citation type="submission" date="2023-07" db="EMBL/GenBank/DDBJ databases">
        <title>draft genome sequence of fig (Ficus carica).</title>
        <authorList>
            <person name="Takahashi T."/>
            <person name="Nishimura K."/>
        </authorList>
    </citation>
    <scope>NUCLEOTIDE SEQUENCE</scope>
</reference>
<gene>
    <name evidence="1" type="ORF">TIFTF001_027028</name>
</gene>
<keyword evidence="2" id="KW-1185">Reference proteome</keyword>